<feature type="compositionally biased region" description="Basic residues" evidence="1">
    <location>
        <begin position="329"/>
        <end position="340"/>
    </location>
</feature>
<dbReference type="PROSITE" id="PS50090">
    <property type="entry name" value="MYB_LIKE"/>
    <property type="match status" value="2"/>
</dbReference>
<evidence type="ECO:0000313" key="3">
    <source>
        <dbReference type="Proteomes" id="UP000694861"/>
    </source>
</evidence>
<dbReference type="InterPro" id="IPR001005">
    <property type="entry name" value="SANT/Myb"/>
</dbReference>
<dbReference type="PANTHER" id="PTHR47430:SF4">
    <property type="entry name" value="GB|AAC33480.1"/>
    <property type="match status" value="1"/>
</dbReference>
<reference evidence="3" key="1">
    <citation type="journal article" date="1997" name="Nucleic Acids Res.">
        <title>tRNAscan-SE: a program for improved detection of transfer RNA genes in genomic sequence.</title>
        <authorList>
            <person name="Lowe T.M."/>
            <person name="Eddy S.R."/>
        </authorList>
    </citation>
    <scope>NUCLEOTIDE SEQUENCE [LARGE SCALE GENOMIC DNA]</scope>
</reference>
<evidence type="ECO:0000313" key="4">
    <source>
        <dbReference type="RefSeq" id="XP_008226118.1"/>
    </source>
</evidence>
<name>A0ABM0NKI0_PRUMU</name>
<evidence type="ECO:0000313" key="5">
    <source>
        <dbReference type="RefSeq" id="XP_008226126.1"/>
    </source>
</evidence>
<dbReference type="Proteomes" id="UP000694861">
    <property type="component" value="Linkage group LG1"/>
</dbReference>
<dbReference type="RefSeq" id="XP_008226126.1">
    <property type="nucleotide sequence ID" value="XM_008227904.2"/>
</dbReference>
<dbReference type="PANTHER" id="PTHR47430">
    <property type="entry name" value="GB|AAC33480.1"/>
    <property type="match status" value="1"/>
</dbReference>
<feature type="region of interest" description="Disordered" evidence="1">
    <location>
        <begin position="1"/>
        <end position="384"/>
    </location>
</feature>
<dbReference type="InterPro" id="IPR009057">
    <property type="entry name" value="Homeodomain-like_sf"/>
</dbReference>
<feature type="compositionally biased region" description="Basic and acidic residues" evidence="1">
    <location>
        <begin position="158"/>
        <end position="195"/>
    </location>
</feature>
<dbReference type="Gene3D" id="1.10.10.60">
    <property type="entry name" value="Homeodomain-like"/>
    <property type="match status" value="1"/>
</dbReference>
<evidence type="ECO:0000256" key="1">
    <source>
        <dbReference type="SAM" id="MobiDB-lite"/>
    </source>
</evidence>
<feature type="domain" description="Myb-like" evidence="2">
    <location>
        <begin position="533"/>
        <end position="601"/>
    </location>
</feature>
<proteinExistence type="predicted"/>
<dbReference type="Pfam" id="PF13921">
    <property type="entry name" value="Myb_DNA-bind_6"/>
    <property type="match status" value="1"/>
</dbReference>
<gene>
    <name evidence="4 5 6" type="primary">LOC103325712</name>
</gene>
<keyword evidence="3" id="KW-1185">Reference proteome</keyword>
<reference evidence="4 5" key="3">
    <citation type="submission" date="2025-05" db="UniProtKB">
        <authorList>
            <consortium name="RefSeq"/>
        </authorList>
    </citation>
    <scope>IDENTIFICATION</scope>
</reference>
<sequence length="716" mass="82267">MRREKTTDLEFEARREKKKLKQKRKKDEPDRNSSLIEVSEEKMHMLVQVQKFDKNGGINEKSGEGANKKKKRKRGMEEADSELKSNLTNDQEPEDDCEKSNGKITEEVNFADNEKKRKKFFEDDKMGEAAKRFQCSEDSDIDNNGEGDKKKMKKKEKREKVDGEGVQKIITDGKEAGVESEHSDGKIMEKGGIMKKEKRNHKKKSGSQMRETVVEKLGTENSRIEGNNFLENDGNVQTTGDETRSGNIEVVYVEDSNKRKKRAKSKKHVNVGDCNEDEKEIAKSDKGSLKTPKNVRAPNLSENSTPRKPSKRVSFSDDVQVVYVEDSNKRKKRAKSKKHVNVGDCNEDEKEIAKSDKGSLKAQKNVRAPNLSEKSTPRKPSKRVSFSDVVQVFPQCDAPKDAEKGLVQGKRFSEEEDKLVKEAVLTYIEEHRLGDEGIDKVLNCRSNPQVKNCWKDIGAALPWRPSKSIYYRAHILFERGKERNWTPEEYEEVRRAAMESKDKGEAKPNWRKVGNELGKHRIHVKDAWRRIKLPNMKKGHWSQEEYKTLFDLVNKDLQMRALEEKKSKHGMLRDNIKWESISETLGTRTNPACCQKWYYQLTSPLVAEGVWADADDYRLLYALDSLDACCMEDVDWDNVLEHRSGDVCRKRWNQMVKHIGQYGNKSFAEKVEILSKRYCADALEAREVFDSKPAVDSGLFGIKVADVLETREEALC</sequence>
<dbReference type="SMART" id="SM00717">
    <property type="entry name" value="SANT"/>
    <property type="match status" value="4"/>
</dbReference>
<feature type="compositionally biased region" description="Basic and acidic residues" evidence="1">
    <location>
        <begin position="98"/>
        <end position="135"/>
    </location>
</feature>
<evidence type="ECO:0000259" key="2">
    <source>
        <dbReference type="PROSITE" id="PS50090"/>
    </source>
</evidence>
<feature type="domain" description="Myb-like" evidence="2">
    <location>
        <begin position="603"/>
        <end position="656"/>
    </location>
</feature>
<dbReference type="SUPFAM" id="SSF46689">
    <property type="entry name" value="Homeodomain-like"/>
    <property type="match status" value="2"/>
</dbReference>
<dbReference type="RefSeq" id="XP_008226133.1">
    <property type="nucleotide sequence ID" value="XM_008227911.2"/>
</dbReference>
<evidence type="ECO:0000313" key="6">
    <source>
        <dbReference type="RefSeq" id="XP_008226133.1"/>
    </source>
</evidence>
<feature type="compositionally biased region" description="Basic and acidic residues" evidence="1">
    <location>
        <begin position="1"/>
        <end position="15"/>
    </location>
</feature>
<accession>A0ABM0NKI0</accession>
<feature type="compositionally biased region" description="Basic residues" evidence="1">
    <location>
        <begin position="196"/>
        <end position="205"/>
    </location>
</feature>
<dbReference type="RefSeq" id="XP_008226118.1">
    <property type="nucleotide sequence ID" value="XM_008227896.1"/>
</dbReference>
<feature type="compositionally biased region" description="Basic residues" evidence="1">
    <location>
        <begin position="258"/>
        <end position="269"/>
    </location>
</feature>
<dbReference type="GeneID" id="103325712"/>
<protein>
    <submittedName>
        <fullName evidence="4 5">RNA polymerase I termination factor-like isoform X1</fullName>
    </submittedName>
</protein>
<reference evidence="3" key="2">
    <citation type="journal article" date="2012" name="Nat. Commun.">
        <title>The genome of Prunus mume.</title>
        <authorList>
            <person name="Zhang Q."/>
            <person name="Chen W."/>
            <person name="Sun L."/>
            <person name="Zhao F."/>
            <person name="Huang B."/>
            <person name="Yang W."/>
            <person name="Tao Y."/>
            <person name="Wang J."/>
            <person name="Yuan Z."/>
            <person name="Fan G."/>
            <person name="Xing Z."/>
            <person name="Han C."/>
            <person name="Pan H."/>
            <person name="Zhong X."/>
            <person name="Shi W."/>
            <person name="Liang X."/>
            <person name="Du D."/>
            <person name="Sun F."/>
            <person name="Xu Z."/>
            <person name="Hao R."/>
            <person name="Lv T."/>
            <person name="Lv Y."/>
            <person name="Zheng Z."/>
            <person name="Sun M."/>
            <person name="Luo L."/>
            <person name="Cai M."/>
            <person name="Gao Y."/>
            <person name="Wang J."/>
            <person name="Yin Y."/>
            <person name="Xu X."/>
            <person name="Cheng T."/>
            <person name="Wang J."/>
        </authorList>
    </citation>
    <scope>NUCLEOTIDE SEQUENCE [LARGE SCALE GENOMIC DNA]</scope>
</reference>
<organism evidence="3 6">
    <name type="scientific">Prunus mume</name>
    <name type="common">Japanese apricot</name>
    <name type="synonym">Armeniaca mume</name>
    <dbReference type="NCBI Taxonomy" id="102107"/>
    <lineage>
        <taxon>Eukaryota</taxon>
        <taxon>Viridiplantae</taxon>
        <taxon>Streptophyta</taxon>
        <taxon>Embryophyta</taxon>
        <taxon>Tracheophyta</taxon>
        <taxon>Spermatophyta</taxon>
        <taxon>Magnoliopsida</taxon>
        <taxon>eudicotyledons</taxon>
        <taxon>Gunneridae</taxon>
        <taxon>Pentapetalae</taxon>
        <taxon>rosids</taxon>
        <taxon>fabids</taxon>
        <taxon>Rosales</taxon>
        <taxon>Rosaceae</taxon>
        <taxon>Amygdaloideae</taxon>
        <taxon>Amygdaleae</taxon>
        <taxon>Prunus</taxon>
    </lineage>
</organism>